<reference evidence="2" key="1">
    <citation type="journal article" date="2020" name="Stud. Mycol.">
        <title>101 Dothideomycetes genomes: a test case for predicting lifestyles and emergence of pathogens.</title>
        <authorList>
            <person name="Haridas S."/>
            <person name="Albert R."/>
            <person name="Binder M."/>
            <person name="Bloem J."/>
            <person name="Labutti K."/>
            <person name="Salamov A."/>
            <person name="Andreopoulos B."/>
            <person name="Baker S."/>
            <person name="Barry K."/>
            <person name="Bills G."/>
            <person name="Bluhm B."/>
            <person name="Cannon C."/>
            <person name="Castanera R."/>
            <person name="Culley D."/>
            <person name="Daum C."/>
            <person name="Ezra D."/>
            <person name="Gonzalez J."/>
            <person name="Henrissat B."/>
            <person name="Kuo A."/>
            <person name="Liang C."/>
            <person name="Lipzen A."/>
            <person name="Lutzoni F."/>
            <person name="Magnuson J."/>
            <person name="Mondo S."/>
            <person name="Nolan M."/>
            <person name="Ohm R."/>
            <person name="Pangilinan J."/>
            <person name="Park H.-J."/>
            <person name="Ramirez L."/>
            <person name="Alfaro M."/>
            <person name="Sun H."/>
            <person name="Tritt A."/>
            <person name="Yoshinaga Y."/>
            <person name="Zwiers L.-H."/>
            <person name="Turgeon B."/>
            <person name="Goodwin S."/>
            <person name="Spatafora J."/>
            <person name="Crous P."/>
            <person name="Grigoriev I."/>
        </authorList>
    </citation>
    <scope>NUCLEOTIDE SEQUENCE</scope>
    <source>
        <strain evidence="2">CBS 269.34</strain>
    </source>
</reference>
<sequence>MACWVSAPLCLRASAQRPPPVVVQPIAPPLATMASSSPHQMRAQASFAPRAAPRAGVDAFTNNGERLRPERAYCPPWHISLATSGTISCHLTHPAARNRWGRDTPP</sequence>
<accession>A0A6A6R4A0</accession>
<evidence type="ECO:0000313" key="2">
    <source>
        <dbReference type="EMBL" id="KAF2499172.1"/>
    </source>
</evidence>
<dbReference type="EMBL" id="MU004184">
    <property type="protein sequence ID" value="KAF2499172.1"/>
    <property type="molecule type" value="Genomic_DNA"/>
</dbReference>
<dbReference type="Proteomes" id="UP000799750">
    <property type="component" value="Unassembled WGS sequence"/>
</dbReference>
<evidence type="ECO:0000313" key="3">
    <source>
        <dbReference type="Proteomes" id="UP000799750"/>
    </source>
</evidence>
<feature type="region of interest" description="Disordered" evidence="1">
    <location>
        <begin position="33"/>
        <end position="52"/>
    </location>
</feature>
<keyword evidence="3" id="KW-1185">Reference proteome</keyword>
<name>A0A6A6R4A0_9PEZI</name>
<gene>
    <name evidence="2" type="ORF">BU16DRAFT_261895</name>
</gene>
<proteinExistence type="predicted"/>
<evidence type="ECO:0000256" key="1">
    <source>
        <dbReference type="SAM" id="MobiDB-lite"/>
    </source>
</evidence>
<protein>
    <submittedName>
        <fullName evidence="2">Uncharacterized protein</fullName>
    </submittedName>
</protein>
<organism evidence="2 3">
    <name type="scientific">Lophium mytilinum</name>
    <dbReference type="NCBI Taxonomy" id="390894"/>
    <lineage>
        <taxon>Eukaryota</taxon>
        <taxon>Fungi</taxon>
        <taxon>Dikarya</taxon>
        <taxon>Ascomycota</taxon>
        <taxon>Pezizomycotina</taxon>
        <taxon>Dothideomycetes</taxon>
        <taxon>Pleosporomycetidae</taxon>
        <taxon>Mytilinidiales</taxon>
        <taxon>Mytilinidiaceae</taxon>
        <taxon>Lophium</taxon>
    </lineage>
</organism>
<dbReference type="AlphaFoldDB" id="A0A6A6R4A0"/>